<comment type="caution">
    <text evidence="2">The sequence shown here is derived from an EMBL/GenBank/DDBJ whole genome shotgun (WGS) entry which is preliminary data.</text>
</comment>
<gene>
    <name evidence="2" type="primary">ilvD1</name>
    <name evidence="2" type="ORF">DAT39_008977</name>
</gene>
<keyword evidence="3" id="KW-1185">Reference proteome</keyword>
<accession>A0A8J4U9L0</accession>
<organism evidence="2 3">
    <name type="scientific">Clarias magur</name>
    <name type="common">Asian catfish</name>
    <name type="synonym">Macropteronotus magur</name>
    <dbReference type="NCBI Taxonomy" id="1594786"/>
    <lineage>
        <taxon>Eukaryota</taxon>
        <taxon>Metazoa</taxon>
        <taxon>Chordata</taxon>
        <taxon>Craniata</taxon>
        <taxon>Vertebrata</taxon>
        <taxon>Euteleostomi</taxon>
        <taxon>Actinopterygii</taxon>
        <taxon>Neopterygii</taxon>
        <taxon>Teleostei</taxon>
        <taxon>Ostariophysi</taxon>
        <taxon>Siluriformes</taxon>
        <taxon>Clariidae</taxon>
        <taxon>Clarias</taxon>
    </lineage>
</organism>
<protein>
    <submittedName>
        <fullName evidence="2">Dihydroxy-acid dehydratase 1</fullName>
    </submittedName>
</protein>
<feature type="region of interest" description="Disordered" evidence="1">
    <location>
        <begin position="1"/>
        <end position="67"/>
    </location>
</feature>
<sequence length="84" mass="9787">MQTERSVRFSIHRRGGKRASEKRHGYSQGETFTAGASTERRVRKSWRPFPPRHSVTRQLGSDSDSDTCFHHEPRTVVRFVCSWP</sequence>
<reference evidence="2" key="1">
    <citation type="submission" date="2020-07" db="EMBL/GenBank/DDBJ databases">
        <title>Clarias magur genome sequencing, assembly and annotation.</title>
        <authorList>
            <person name="Kushwaha B."/>
            <person name="Kumar R."/>
            <person name="Das P."/>
            <person name="Joshi C.G."/>
            <person name="Kumar D."/>
            <person name="Nagpure N.S."/>
            <person name="Pandey M."/>
            <person name="Agarwal S."/>
            <person name="Srivastava S."/>
            <person name="Singh M."/>
            <person name="Sahoo L."/>
            <person name="Jayasankar P."/>
            <person name="Meher P.K."/>
            <person name="Koringa P.G."/>
            <person name="Iquebal M.A."/>
            <person name="Das S.P."/>
            <person name="Bit A."/>
            <person name="Patnaik S."/>
            <person name="Patel N."/>
            <person name="Shah T.M."/>
            <person name="Hinsu A."/>
            <person name="Jena J.K."/>
        </authorList>
    </citation>
    <scope>NUCLEOTIDE SEQUENCE</scope>
    <source>
        <strain evidence="2">CIFAMagur01</strain>
        <tissue evidence="2">Testis</tissue>
    </source>
</reference>
<dbReference type="AlphaFoldDB" id="A0A8J4U9L0"/>
<name>A0A8J4U9L0_CLAMG</name>
<dbReference type="Proteomes" id="UP000727407">
    <property type="component" value="Unassembled WGS sequence"/>
</dbReference>
<proteinExistence type="predicted"/>
<evidence type="ECO:0000256" key="1">
    <source>
        <dbReference type="SAM" id="MobiDB-lite"/>
    </source>
</evidence>
<evidence type="ECO:0000313" key="3">
    <source>
        <dbReference type="Proteomes" id="UP000727407"/>
    </source>
</evidence>
<evidence type="ECO:0000313" key="2">
    <source>
        <dbReference type="EMBL" id="KAF5901356.1"/>
    </source>
</evidence>
<dbReference type="EMBL" id="QNUK01000115">
    <property type="protein sequence ID" value="KAF5901356.1"/>
    <property type="molecule type" value="Genomic_DNA"/>
</dbReference>